<dbReference type="Pfam" id="PF01977">
    <property type="entry name" value="UbiD"/>
    <property type="match status" value="1"/>
</dbReference>
<dbReference type="InterPro" id="IPR049381">
    <property type="entry name" value="UbiD-like_C"/>
</dbReference>
<feature type="domain" description="3-octaprenyl-4-hydroxybenzoate carboxy-lyase-like Rift-related" evidence="1">
    <location>
        <begin position="139"/>
        <end position="335"/>
    </location>
</feature>
<gene>
    <name evidence="4" type="ORF">VB739_08090</name>
</gene>
<dbReference type="InterPro" id="IPR002830">
    <property type="entry name" value="UbiD"/>
</dbReference>
<reference evidence="4 5" key="1">
    <citation type="submission" date="2023-12" db="EMBL/GenBank/DDBJ databases">
        <title>Baltic Sea Cyanobacteria.</title>
        <authorList>
            <person name="Delbaje E."/>
            <person name="Fewer D.P."/>
            <person name="Shishido T.K."/>
        </authorList>
    </citation>
    <scope>NUCLEOTIDE SEQUENCE [LARGE SCALE GENOMIC DNA]</scope>
    <source>
        <strain evidence="4 5">UHCC 0281</strain>
    </source>
</reference>
<dbReference type="EC" id="4.1.1.-" evidence="4"/>
<feature type="domain" description="3-octaprenyl-4-hydroxybenzoate carboxy-lyase-like C-terminal" evidence="3">
    <location>
        <begin position="341"/>
        <end position="465"/>
    </location>
</feature>
<dbReference type="SUPFAM" id="SSF50475">
    <property type="entry name" value="FMN-binding split barrel"/>
    <property type="match status" value="1"/>
</dbReference>
<protein>
    <submittedName>
        <fullName evidence="4">UbiD family decarboxylase</fullName>
        <ecNumber evidence="4">4.1.1.-</ecNumber>
    </submittedName>
</protein>
<organism evidence="4 5">
    <name type="scientific">Cyanobium gracile UHCC 0281</name>
    <dbReference type="NCBI Taxonomy" id="3110309"/>
    <lineage>
        <taxon>Bacteria</taxon>
        <taxon>Bacillati</taxon>
        <taxon>Cyanobacteriota</taxon>
        <taxon>Cyanophyceae</taxon>
        <taxon>Synechococcales</taxon>
        <taxon>Prochlorococcaceae</taxon>
        <taxon>Cyanobium</taxon>
    </lineage>
</organism>
<dbReference type="EMBL" id="JAYGHY010000020">
    <property type="protein sequence ID" value="MEA5442508.1"/>
    <property type="molecule type" value="Genomic_DNA"/>
</dbReference>
<feature type="domain" description="3-octaprenyl-4-hydroxybenzoate carboxy-lyase-like N-terminal" evidence="2">
    <location>
        <begin position="25"/>
        <end position="104"/>
    </location>
</feature>
<evidence type="ECO:0000313" key="4">
    <source>
        <dbReference type="EMBL" id="MEA5442508.1"/>
    </source>
</evidence>
<dbReference type="Proteomes" id="UP001302329">
    <property type="component" value="Unassembled WGS sequence"/>
</dbReference>
<accession>A0ABU5SVG0</accession>
<keyword evidence="5" id="KW-1185">Reference proteome</keyword>
<dbReference type="PANTHER" id="PTHR30108">
    <property type="entry name" value="3-OCTAPRENYL-4-HYDROXYBENZOATE CARBOXY-LYASE-RELATED"/>
    <property type="match status" value="1"/>
</dbReference>
<dbReference type="SUPFAM" id="SSF143968">
    <property type="entry name" value="UbiD C-terminal domain-like"/>
    <property type="match status" value="1"/>
</dbReference>
<evidence type="ECO:0000259" key="1">
    <source>
        <dbReference type="Pfam" id="PF01977"/>
    </source>
</evidence>
<dbReference type="Gene3D" id="3.40.1670.10">
    <property type="entry name" value="UbiD C-terminal domain-like"/>
    <property type="match status" value="1"/>
</dbReference>
<dbReference type="PANTHER" id="PTHR30108:SF17">
    <property type="entry name" value="FERULIC ACID DECARBOXYLASE 1"/>
    <property type="match status" value="1"/>
</dbReference>
<evidence type="ECO:0000259" key="3">
    <source>
        <dbReference type="Pfam" id="PF20696"/>
    </source>
</evidence>
<sequence>MARVVAEGIGSGKALGRQRNLRDFLALLEKRGQLRRITAPVDPDLELAAIADRVLALGGPALLFENVIGSPMPVAVNLMGTVERVLWSMGMERPEELEALGERLALLQQPRPPKGLKEVMKFGGVFWDLVRARPDLDLTPPCHQQVFRDDQVNLEQLPLLRPWPGDAGGVITLGLVITKDPETGVPNVGVYRLQRQSINSATVHWLSVRGGARHLRKAAAMGRKLEVAVAIGVHPLLVMAAATPIPVQLSEWLFAGLYAGEGVRLARCKTLDLEVPSHSEVVLEGTITPGEVLPDGPCGDHMGFYGGEEDSPLVRFHCVTQRREPIFLTTFSGRPPKEEAMLAIALNRIYTPILRQQIPEIVDFFLPMEGLSYKLAVIAIDKAYPGQAKRAAMAFWSALPQFTYTKFVVVVDKSIAIRDPRQVIWAISAQVDPQRDLFVLEDTPFDSLDFASERLGLGGRLAIDATTKIGPEKRHDWGQALGRDAALEARVDGRWSELGLDDLGQGEPDPALFGYTLEHVLERLAAGR</sequence>
<proteinExistence type="predicted"/>
<dbReference type="InterPro" id="IPR049383">
    <property type="entry name" value="UbiD-like_N"/>
</dbReference>
<evidence type="ECO:0000313" key="5">
    <source>
        <dbReference type="Proteomes" id="UP001302329"/>
    </source>
</evidence>
<dbReference type="GO" id="GO:0016829">
    <property type="term" value="F:lyase activity"/>
    <property type="evidence" value="ECO:0007669"/>
    <property type="project" value="UniProtKB-KW"/>
</dbReference>
<keyword evidence="4" id="KW-0456">Lyase</keyword>
<evidence type="ECO:0000259" key="2">
    <source>
        <dbReference type="Pfam" id="PF20695"/>
    </source>
</evidence>
<dbReference type="Pfam" id="PF20696">
    <property type="entry name" value="UbiD_C"/>
    <property type="match status" value="1"/>
</dbReference>
<dbReference type="InterPro" id="IPR048304">
    <property type="entry name" value="UbiD_Rift_dom"/>
</dbReference>
<name>A0ABU5SVG0_9CYAN</name>
<comment type="caution">
    <text evidence="4">The sequence shown here is derived from an EMBL/GenBank/DDBJ whole genome shotgun (WGS) entry which is preliminary data.</text>
</comment>
<dbReference type="NCBIfam" id="TIGR00148">
    <property type="entry name" value="UbiD family decarboxylase"/>
    <property type="match status" value="1"/>
</dbReference>
<dbReference type="Pfam" id="PF20695">
    <property type="entry name" value="UbiD_N"/>
    <property type="match status" value="1"/>
</dbReference>